<gene>
    <name evidence="3" type="ORF">KL86DPRO_20252</name>
</gene>
<reference evidence="3" key="1">
    <citation type="submission" date="2016-04" db="EMBL/GenBank/DDBJ databases">
        <authorList>
            <person name="Evans L.H."/>
            <person name="Alamgir A."/>
            <person name="Owens N."/>
            <person name="Weber N.D."/>
            <person name="Virtaneva K."/>
            <person name="Barbian K."/>
            <person name="Babar A."/>
            <person name="Rosenke K."/>
        </authorList>
    </citation>
    <scope>NUCLEOTIDE SEQUENCE</scope>
    <source>
        <strain evidence="3">86</strain>
    </source>
</reference>
<accession>A0A212JX72</accession>
<organism evidence="3">
    <name type="scientific">uncultured delta proteobacterium</name>
    <dbReference type="NCBI Taxonomy" id="34034"/>
    <lineage>
        <taxon>Bacteria</taxon>
        <taxon>Deltaproteobacteria</taxon>
        <taxon>environmental samples</taxon>
    </lineage>
</organism>
<evidence type="ECO:0000256" key="2">
    <source>
        <dbReference type="SAM" id="SignalP"/>
    </source>
</evidence>
<feature type="compositionally biased region" description="Basic and acidic residues" evidence="1">
    <location>
        <begin position="69"/>
        <end position="105"/>
    </location>
</feature>
<feature type="chain" id="PRO_5012442701" evidence="2">
    <location>
        <begin position="30"/>
        <end position="105"/>
    </location>
</feature>
<feature type="signal peptide" evidence="2">
    <location>
        <begin position="1"/>
        <end position="29"/>
    </location>
</feature>
<feature type="region of interest" description="Disordered" evidence="1">
    <location>
        <begin position="35"/>
        <end position="105"/>
    </location>
</feature>
<name>A0A212JX72_9DELT</name>
<sequence length="105" mass="11258">MKAIIAKTPCFALCFALLLGVSAPTAALAHGLVNPATAPNENLPKVKLDTTPEGPMGQVGPGDMLTTPKSREELQKEMVDRERDPAAMDKQMDKTESELGLRGKR</sequence>
<evidence type="ECO:0000256" key="1">
    <source>
        <dbReference type="SAM" id="MobiDB-lite"/>
    </source>
</evidence>
<proteinExistence type="predicted"/>
<keyword evidence="2" id="KW-0732">Signal</keyword>
<dbReference type="AlphaFoldDB" id="A0A212JX72"/>
<evidence type="ECO:0000313" key="3">
    <source>
        <dbReference type="EMBL" id="SBW04066.1"/>
    </source>
</evidence>
<protein>
    <submittedName>
        <fullName evidence="3">Uncharacterized protein</fullName>
    </submittedName>
</protein>
<dbReference type="EMBL" id="FLUQ01000002">
    <property type="protein sequence ID" value="SBW04066.1"/>
    <property type="molecule type" value="Genomic_DNA"/>
</dbReference>